<feature type="signal peptide" evidence="2">
    <location>
        <begin position="1"/>
        <end position="29"/>
    </location>
</feature>
<feature type="compositionally biased region" description="Pro residues" evidence="1">
    <location>
        <begin position="35"/>
        <end position="94"/>
    </location>
</feature>
<name>B6U479_MAIZE</name>
<dbReference type="KEGG" id="zma:100285367"/>
<evidence type="ECO:0000256" key="1">
    <source>
        <dbReference type="SAM" id="MobiDB-lite"/>
    </source>
</evidence>
<dbReference type="PRINTS" id="PR01217">
    <property type="entry name" value="PRICHEXTENSN"/>
</dbReference>
<dbReference type="EMBL" id="EU972044">
    <property type="protein sequence ID" value="ACG44162.1"/>
    <property type="molecule type" value="mRNA"/>
</dbReference>
<organism evidence="3">
    <name type="scientific">Zea mays</name>
    <name type="common">Maize</name>
    <dbReference type="NCBI Taxonomy" id="4577"/>
    <lineage>
        <taxon>Eukaryota</taxon>
        <taxon>Viridiplantae</taxon>
        <taxon>Streptophyta</taxon>
        <taxon>Embryophyta</taxon>
        <taxon>Tracheophyta</taxon>
        <taxon>Spermatophyta</taxon>
        <taxon>Magnoliopsida</taxon>
        <taxon>Liliopsida</taxon>
        <taxon>Poales</taxon>
        <taxon>Poaceae</taxon>
        <taxon>PACMAD clade</taxon>
        <taxon>Panicoideae</taxon>
        <taxon>Andropogonodae</taxon>
        <taxon>Andropogoneae</taxon>
        <taxon>Tripsacinae</taxon>
        <taxon>Zea</taxon>
    </lineage>
</organism>
<reference evidence="3" key="1">
    <citation type="journal article" date="2009" name="Plant Mol. Biol.">
        <title>Insights into corn genes derived from large-scale cDNA sequencing.</title>
        <authorList>
            <person name="Alexandrov N.N."/>
            <person name="Brover V.V."/>
            <person name="Freidin S."/>
            <person name="Troukhan M.E."/>
            <person name="Tatarinova T.V."/>
            <person name="Zhang H."/>
            <person name="Swaller T.J."/>
            <person name="Lu Y.P."/>
            <person name="Bouck J."/>
            <person name="Flavell R.B."/>
            <person name="Feldmann K.A."/>
        </authorList>
    </citation>
    <scope>NUCLEOTIDE SEQUENCE</scope>
</reference>
<accession>B6U479</accession>
<feature type="region of interest" description="Disordered" evidence="1">
    <location>
        <begin position="31"/>
        <end position="99"/>
    </location>
</feature>
<dbReference type="GeneID" id="100285367"/>
<feature type="chain" id="PRO_5002850474" evidence="2">
    <location>
        <begin position="30"/>
        <end position="177"/>
    </location>
</feature>
<keyword evidence="2" id="KW-0732">Signal</keyword>
<proteinExistence type="evidence at transcript level"/>
<evidence type="ECO:0000313" key="3">
    <source>
        <dbReference type="EMBL" id="ACG44162.1"/>
    </source>
</evidence>
<dbReference type="AlphaFoldDB" id="B6U479"/>
<sequence length="177" mass="17902">MASNKYSVGHPALRFLAAMALVLTVSVCGQSSSPAPTPAPAPAPAPTPALAPIMPAPTPAPTPATTPPASAPTAPAPTPAPTPSLTPAPTPAPAPSQNRCPPGFPNLITLIQAIKTTYPNKCNIIIVPVPFSPVNPGSGSGIPFPPYKCLCYCFPIIRIPWPGIPPYKCVPVGTPGP</sequence>
<evidence type="ECO:0000256" key="2">
    <source>
        <dbReference type="SAM" id="SignalP"/>
    </source>
</evidence>
<protein>
    <submittedName>
        <fullName evidence="3">Transcriptional regulatory protein algP</fullName>
    </submittedName>
</protein>